<evidence type="ECO:0000313" key="1">
    <source>
        <dbReference type="EMBL" id="KAI3700479.1"/>
    </source>
</evidence>
<proteinExistence type="predicted"/>
<evidence type="ECO:0000313" key="2">
    <source>
        <dbReference type="Proteomes" id="UP001055811"/>
    </source>
</evidence>
<dbReference type="EMBL" id="CM042016">
    <property type="protein sequence ID" value="KAI3700479.1"/>
    <property type="molecule type" value="Genomic_DNA"/>
</dbReference>
<gene>
    <name evidence="1" type="ORF">L2E82_45109</name>
</gene>
<reference evidence="1 2" key="2">
    <citation type="journal article" date="2022" name="Mol. Ecol. Resour.">
        <title>The genomes of chicory, endive, great burdock and yacon provide insights into Asteraceae paleo-polyploidization history and plant inulin production.</title>
        <authorList>
            <person name="Fan W."/>
            <person name="Wang S."/>
            <person name="Wang H."/>
            <person name="Wang A."/>
            <person name="Jiang F."/>
            <person name="Liu H."/>
            <person name="Zhao H."/>
            <person name="Xu D."/>
            <person name="Zhang Y."/>
        </authorList>
    </citation>
    <scope>NUCLEOTIDE SEQUENCE [LARGE SCALE GENOMIC DNA]</scope>
    <source>
        <strain evidence="2">cv. Punajuju</strain>
        <tissue evidence="1">Leaves</tissue>
    </source>
</reference>
<organism evidence="1 2">
    <name type="scientific">Cichorium intybus</name>
    <name type="common">Chicory</name>
    <dbReference type="NCBI Taxonomy" id="13427"/>
    <lineage>
        <taxon>Eukaryota</taxon>
        <taxon>Viridiplantae</taxon>
        <taxon>Streptophyta</taxon>
        <taxon>Embryophyta</taxon>
        <taxon>Tracheophyta</taxon>
        <taxon>Spermatophyta</taxon>
        <taxon>Magnoliopsida</taxon>
        <taxon>eudicotyledons</taxon>
        <taxon>Gunneridae</taxon>
        <taxon>Pentapetalae</taxon>
        <taxon>asterids</taxon>
        <taxon>campanulids</taxon>
        <taxon>Asterales</taxon>
        <taxon>Asteraceae</taxon>
        <taxon>Cichorioideae</taxon>
        <taxon>Cichorieae</taxon>
        <taxon>Cichoriinae</taxon>
        <taxon>Cichorium</taxon>
    </lineage>
</organism>
<protein>
    <submittedName>
        <fullName evidence="1">Uncharacterized protein</fullName>
    </submittedName>
</protein>
<dbReference type="Proteomes" id="UP001055811">
    <property type="component" value="Linkage Group LG08"/>
</dbReference>
<name>A0ACB8ZT20_CICIN</name>
<accession>A0ACB8ZT20</accession>
<reference evidence="2" key="1">
    <citation type="journal article" date="2022" name="Mol. Ecol. Resour.">
        <title>The genomes of chicory, endive, great burdock and yacon provide insights into Asteraceae palaeo-polyploidization history and plant inulin production.</title>
        <authorList>
            <person name="Fan W."/>
            <person name="Wang S."/>
            <person name="Wang H."/>
            <person name="Wang A."/>
            <person name="Jiang F."/>
            <person name="Liu H."/>
            <person name="Zhao H."/>
            <person name="Xu D."/>
            <person name="Zhang Y."/>
        </authorList>
    </citation>
    <scope>NUCLEOTIDE SEQUENCE [LARGE SCALE GENOMIC DNA]</scope>
    <source>
        <strain evidence="2">cv. Punajuju</strain>
    </source>
</reference>
<keyword evidence="2" id="KW-1185">Reference proteome</keyword>
<sequence length="84" mass="9250">MNNLGADNFVDLVVALKVSPPPWPTVVAGVFVFISLTPSSYLLFEHLSTYKNPEMIIKAVTAVLAVIVEAFDVYCESDFKWGRG</sequence>
<comment type="caution">
    <text evidence="1">The sequence shown here is derived from an EMBL/GenBank/DDBJ whole genome shotgun (WGS) entry which is preliminary data.</text>
</comment>